<proteinExistence type="predicted"/>
<evidence type="ECO:0000313" key="2">
    <source>
        <dbReference type="EMBL" id="OHT19001.1"/>
    </source>
</evidence>
<accession>A0A1S1HC39</accession>
<keyword evidence="3" id="KW-1185">Reference proteome</keyword>
<keyword evidence="1" id="KW-1133">Transmembrane helix</keyword>
<organism evidence="2 3">
    <name type="scientific">Edaphosphingomonas haloaromaticamans</name>
    <dbReference type="NCBI Taxonomy" id="653954"/>
    <lineage>
        <taxon>Bacteria</taxon>
        <taxon>Pseudomonadati</taxon>
        <taxon>Pseudomonadota</taxon>
        <taxon>Alphaproteobacteria</taxon>
        <taxon>Sphingomonadales</taxon>
        <taxon>Rhizorhabdaceae</taxon>
        <taxon>Edaphosphingomonas</taxon>
    </lineage>
</organism>
<dbReference type="RefSeq" id="WP_015459548.1">
    <property type="nucleotide sequence ID" value="NZ_MIPT01000001.1"/>
</dbReference>
<keyword evidence="1" id="KW-0812">Transmembrane</keyword>
<dbReference type="AlphaFoldDB" id="A0A1S1HC39"/>
<keyword evidence="1" id="KW-0472">Membrane</keyword>
<dbReference type="Proteomes" id="UP000179467">
    <property type="component" value="Unassembled WGS sequence"/>
</dbReference>
<name>A0A1S1HC39_9SPHN</name>
<comment type="caution">
    <text evidence="2">The sequence shown here is derived from an EMBL/GenBank/DDBJ whole genome shotgun (WGS) entry which is preliminary data.</text>
</comment>
<evidence type="ECO:0000256" key="1">
    <source>
        <dbReference type="SAM" id="Phobius"/>
    </source>
</evidence>
<sequence>MNPLPDDEIRRRQRSRALVMALLLGALVILFYAISIAKMA</sequence>
<reference evidence="2 3" key="1">
    <citation type="submission" date="2016-09" db="EMBL/GenBank/DDBJ databases">
        <title>Metabolic pathway, cell adaptation mechanisms and a novel monoxygenase revealed through proteogenomic-transcription analysis of a Sphingomonas haloaromaticamans strain degrading the fungicide ortho-phenylphenol.</title>
        <authorList>
            <person name="Perruchon C."/>
            <person name="Papadopoulou E.S."/>
            <person name="Rousidou C."/>
            <person name="Vasileiadis S."/>
            <person name="Tanou G."/>
            <person name="Amoutzias G."/>
            <person name="Molassiotis A."/>
            <person name="Karpouzas D.G."/>
        </authorList>
    </citation>
    <scope>NUCLEOTIDE SEQUENCE [LARGE SCALE GENOMIC DNA]</scope>
    <source>
        <strain evidence="2 3">P3</strain>
    </source>
</reference>
<gene>
    <name evidence="2" type="ORF">BHE75_00981</name>
</gene>
<evidence type="ECO:0000313" key="3">
    <source>
        <dbReference type="Proteomes" id="UP000179467"/>
    </source>
</evidence>
<dbReference type="EMBL" id="MIPT01000001">
    <property type="protein sequence ID" value="OHT19001.1"/>
    <property type="molecule type" value="Genomic_DNA"/>
</dbReference>
<feature type="transmembrane region" description="Helical" evidence="1">
    <location>
        <begin position="17"/>
        <end position="37"/>
    </location>
</feature>
<protein>
    <submittedName>
        <fullName evidence="2">Uncharacterized protein</fullName>
    </submittedName>
</protein>